<feature type="domain" description="K Homology" evidence="4">
    <location>
        <begin position="328"/>
        <end position="393"/>
    </location>
</feature>
<feature type="domain" description="K Homology" evidence="4">
    <location>
        <begin position="640"/>
        <end position="720"/>
    </location>
</feature>
<gene>
    <name evidence="5" type="ORF">BDZ94DRAFT_1151041</name>
</gene>
<feature type="region of interest" description="Disordered" evidence="3">
    <location>
        <begin position="187"/>
        <end position="231"/>
    </location>
</feature>
<feature type="domain" description="K Homology" evidence="4">
    <location>
        <begin position="808"/>
        <end position="879"/>
    </location>
</feature>
<reference evidence="5" key="1">
    <citation type="submission" date="2020-11" db="EMBL/GenBank/DDBJ databases">
        <authorList>
            <consortium name="DOE Joint Genome Institute"/>
            <person name="Ahrendt S."/>
            <person name="Riley R."/>
            <person name="Andreopoulos W."/>
            <person name="Labutti K."/>
            <person name="Pangilinan J."/>
            <person name="Ruiz-Duenas F.J."/>
            <person name="Barrasa J.M."/>
            <person name="Sanchez-Garcia M."/>
            <person name="Camarero S."/>
            <person name="Miyauchi S."/>
            <person name="Serrano A."/>
            <person name="Linde D."/>
            <person name="Babiker R."/>
            <person name="Drula E."/>
            <person name="Ayuso-Fernandez I."/>
            <person name="Pacheco R."/>
            <person name="Padilla G."/>
            <person name="Ferreira P."/>
            <person name="Barriuso J."/>
            <person name="Kellner H."/>
            <person name="Castanera R."/>
            <person name="Alfaro M."/>
            <person name="Ramirez L."/>
            <person name="Pisabarro A.G."/>
            <person name="Kuo A."/>
            <person name="Tritt A."/>
            <person name="Lipzen A."/>
            <person name="He G."/>
            <person name="Yan M."/>
            <person name="Ng V."/>
            <person name="Cullen D."/>
            <person name="Martin F."/>
            <person name="Rosso M.-N."/>
            <person name="Henrissat B."/>
            <person name="Hibbett D."/>
            <person name="Martinez A.T."/>
            <person name="Grigoriev I.V."/>
        </authorList>
    </citation>
    <scope>NUCLEOTIDE SEQUENCE</scope>
    <source>
        <strain evidence="5">CBS 247.69</strain>
    </source>
</reference>
<dbReference type="PROSITE" id="PS50084">
    <property type="entry name" value="KH_TYPE_1"/>
    <property type="match status" value="8"/>
</dbReference>
<dbReference type="OrthoDB" id="10027144at2759"/>
<feature type="region of interest" description="Disordered" evidence="3">
    <location>
        <begin position="680"/>
        <end position="704"/>
    </location>
</feature>
<dbReference type="CDD" id="cd00105">
    <property type="entry name" value="KH-I"/>
    <property type="match status" value="1"/>
</dbReference>
<accession>A0A9P5YJT4</accession>
<feature type="compositionally biased region" description="Low complexity" evidence="3">
    <location>
        <begin position="204"/>
        <end position="216"/>
    </location>
</feature>
<feature type="domain" description="K Homology" evidence="4">
    <location>
        <begin position="883"/>
        <end position="960"/>
    </location>
</feature>
<evidence type="ECO:0000313" key="6">
    <source>
        <dbReference type="Proteomes" id="UP000807353"/>
    </source>
</evidence>
<dbReference type="AlphaFoldDB" id="A0A9P5YJT4"/>
<feature type="domain" description="K Homology" evidence="4">
    <location>
        <begin position="1059"/>
        <end position="1167"/>
    </location>
</feature>
<dbReference type="SMART" id="SM00322">
    <property type="entry name" value="KH"/>
    <property type="match status" value="9"/>
</dbReference>
<evidence type="ECO:0000313" key="5">
    <source>
        <dbReference type="EMBL" id="KAF9469904.1"/>
    </source>
</evidence>
<dbReference type="Gene3D" id="3.30.1370.10">
    <property type="entry name" value="K Homology domain, type 1"/>
    <property type="match status" value="7"/>
</dbReference>
<keyword evidence="2" id="KW-0694">RNA-binding</keyword>
<dbReference type="CDD" id="cd22448">
    <property type="entry name" value="KH-I_ScSCP160_rpt3"/>
    <property type="match status" value="1"/>
</dbReference>
<comment type="caution">
    <text evidence="5">The sequence shown here is derived from an EMBL/GenBank/DDBJ whole genome shotgun (WGS) entry which is preliminary data.</text>
</comment>
<dbReference type="Proteomes" id="UP000807353">
    <property type="component" value="Unassembled WGS sequence"/>
</dbReference>
<feature type="domain" description="K Homology" evidence="4">
    <location>
        <begin position="158"/>
        <end position="254"/>
    </location>
</feature>
<feature type="region of interest" description="Disordered" evidence="3">
    <location>
        <begin position="1097"/>
        <end position="1119"/>
    </location>
</feature>
<dbReference type="GO" id="GO:0003723">
    <property type="term" value="F:RNA binding"/>
    <property type="evidence" value="ECO:0007669"/>
    <property type="project" value="UniProtKB-UniRule"/>
</dbReference>
<feature type="domain" description="K Homology" evidence="4">
    <location>
        <begin position="724"/>
        <end position="803"/>
    </location>
</feature>
<dbReference type="InterPro" id="IPR036612">
    <property type="entry name" value="KH_dom_type_1_sf"/>
</dbReference>
<dbReference type="EMBL" id="MU150229">
    <property type="protein sequence ID" value="KAF9469904.1"/>
    <property type="molecule type" value="Genomic_DNA"/>
</dbReference>
<protein>
    <recommendedName>
        <fullName evidence="4">K Homology domain-containing protein</fullName>
    </recommendedName>
</protein>
<organism evidence="5 6">
    <name type="scientific">Collybia nuda</name>
    <dbReference type="NCBI Taxonomy" id="64659"/>
    <lineage>
        <taxon>Eukaryota</taxon>
        <taxon>Fungi</taxon>
        <taxon>Dikarya</taxon>
        <taxon>Basidiomycota</taxon>
        <taxon>Agaricomycotina</taxon>
        <taxon>Agaricomycetes</taxon>
        <taxon>Agaricomycetidae</taxon>
        <taxon>Agaricales</taxon>
        <taxon>Tricholomatineae</taxon>
        <taxon>Clitocybaceae</taxon>
        <taxon>Collybia</taxon>
    </lineage>
</organism>
<evidence type="ECO:0000259" key="4">
    <source>
        <dbReference type="SMART" id="SM00322"/>
    </source>
</evidence>
<feature type="domain" description="K Homology" evidence="4">
    <location>
        <begin position="559"/>
        <end position="631"/>
    </location>
</feature>
<feature type="region of interest" description="Disordered" evidence="3">
    <location>
        <begin position="1"/>
        <end position="37"/>
    </location>
</feature>
<dbReference type="SUPFAM" id="SSF54791">
    <property type="entry name" value="Eukaryotic type KH-domain (KH-domain type I)"/>
    <property type="match status" value="7"/>
</dbReference>
<dbReference type="PANTHER" id="PTHR10288">
    <property type="entry name" value="KH DOMAIN CONTAINING RNA BINDING PROTEIN"/>
    <property type="match status" value="1"/>
</dbReference>
<feature type="domain" description="K Homology" evidence="4">
    <location>
        <begin position="964"/>
        <end position="1049"/>
    </location>
</feature>
<dbReference type="InterPro" id="IPR004088">
    <property type="entry name" value="KH_dom_type_1"/>
</dbReference>
<evidence type="ECO:0000256" key="1">
    <source>
        <dbReference type="ARBA" id="ARBA00022737"/>
    </source>
</evidence>
<dbReference type="Pfam" id="PF00013">
    <property type="entry name" value="KH_1"/>
    <property type="match status" value="7"/>
</dbReference>
<sequence length="1222" mass="132075">MALTAADLQKRHELEGAPDPFPSLADSIPSKTRSQAPANLELDTGSQLAFPSLASATPAVVSATKPAWGAAAGPRIGIKPSTIKSDSFTLGAIDLSNTGKDGKPATLGEIMKQVMVKYKVKLEASANQKTRQTTFHIKAETQKELDKAKRSLLALLSPTITLIIHAPVSTIGSIIGPKGATLKQIRDQTSVRVDIPPRDSLTIPNGNGQPNGSSSGVATPSSLDEDEEPTIPVTLTGPQPLAYEAQELLNQIIASKTSKAAQRVRDIPAHVLPFIVARRSTFLAAAEGSEITLGLNSLAREITVHGDRQAVIRVVEVIKGTVEGFKSGLTSVKMSLPKRQHRLLAGKAVEEILAKSKCAVVVADHDDTSEEITVWGQGSDLPAGLGAVMEKANSQYIHEFPLPGPIDISRQILTYMGRIQFAKTLNTVHPSVAVYFPSPTTVKKSTNLNIDLVGEKSSVDAVVKQISELIGKLIGGTRQVSLDWLIHRMVAGKNAKRLKQLYDTHNVLVIFPNEATEISTVVLVYDPLSTSASLVPDEKKRHLDDVEKEVLKMAKDAADVKSQSVSVEKRWHDAVVGYGGTTLNAIIGEDKTLSIKVGVEAGDTSNEDIILVRGARTDVDRAVQEILSIVENAKNDEIVNSYSTEFDIEREFVGRIVGAQGSGVNKLRDQLGVRVDVSDELDEGPKEGGKKKKTVHQKSKITGRKENVEEAKKRILSQLERLADETSEILKIPSQYHSSLIGQSGKYAIRLEEKYSVKITFPRQSPENGENKTREQLKSDEVLIKGGKKGVALAKAELMEAADFEKETNNIITFTVPTRSIARILGRGGASINEIKDNTDAQIDIERAAEDGGNITNITVRGTKKAIAAAKSAILVIADQVAEEISVTVTVENKFHRTLIGGGGQGLKDLVTRCGGPSDSKLQAGLIRFPRQGEPSDEVKLRGEPKLVNKLKDELEQAVTALRDRVILAVDIPASQHRVLIGRGGQHLNELQNKLGVQIQFPGSRSYGHVGEPDNAADLADIDVTNIVKVSGSRAACEAAIEEMKVKIHSTSIKPPIPEGLSEDVSVPLKYHHVISQQGNFFRTLRSYGVHVDVSEHPQKSALPPQPTPNTTSSARIDEASSELPEILWEVVPNYQDAEEGNSTWTIKAHDEAGMERAQNSIKDAINHAERMSHVGFLTLPDRSMFPRIVGSKGSNVARLRNETGADITVGRENNIIVIIGV</sequence>
<keyword evidence="1" id="KW-0677">Repeat</keyword>
<evidence type="ECO:0000256" key="3">
    <source>
        <dbReference type="SAM" id="MobiDB-lite"/>
    </source>
</evidence>
<feature type="compositionally biased region" description="Basic residues" evidence="3">
    <location>
        <begin position="689"/>
        <end position="702"/>
    </location>
</feature>
<evidence type="ECO:0000256" key="2">
    <source>
        <dbReference type="PROSITE-ProRule" id="PRU00117"/>
    </source>
</evidence>
<name>A0A9P5YJT4_9AGAR</name>
<keyword evidence="6" id="KW-1185">Reference proteome</keyword>
<proteinExistence type="predicted"/>
<dbReference type="InterPro" id="IPR004087">
    <property type="entry name" value="KH_dom"/>
</dbReference>